<dbReference type="InterPro" id="IPR019734">
    <property type="entry name" value="TPR_rpt"/>
</dbReference>
<dbReference type="SUPFAM" id="SSF48452">
    <property type="entry name" value="TPR-like"/>
    <property type="match status" value="1"/>
</dbReference>
<dbReference type="Pfam" id="PF13174">
    <property type="entry name" value="TPR_6"/>
    <property type="match status" value="1"/>
</dbReference>
<evidence type="ECO:0000313" key="4">
    <source>
        <dbReference type="Proteomes" id="UP000030901"/>
    </source>
</evidence>
<dbReference type="NCBIfam" id="TIGR02795">
    <property type="entry name" value="tol_pal_ybgF"/>
    <property type="match status" value="1"/>
</dbReference>
<name>A0A0A7S1B5_FRIPE</name>
<reference evidence="3 4" key="1">
    <citation type="journal article" date="2014" name="Appl. Environ. Microbiol.">
        <title>Gut symbionts from distinct hosts exhibit genotoxic activity via divergent colibactin biosynthetic pathways.</title>
        <authorList>
            <person name="Engel P."/>
            <person name="Vizcaino M.I."/>
            <person name="Crawford J.M."/>
        </authorList>
    </citation>
    <scope>NUCLEOTIDE SEQUENCE [LARGE SCALE GENOMIC DNA]</scope>
    <source>
        <strain evidence="3 4">PEB0191</strain>
    </source>
</reference>
<keyword evidence="1" id="KW-0132">Cell division</keyword>
<dbReference type="InterPro" id="IPR034706">
    <property type="entry name" value="CpoB"/>
</dbReference>
<protein>
    <recommendedName>
        <fullName evidence="1">Cell division coordinator CpoB</fullName>
    </recommendedName>
</protein>
<dbReference type="GO" id="GO:0070206">
    <property type="term" value="P:protein trimerization"/>
    <property type="evidence" value="ECO:0007669"/>
    <property type="project" value="InterPro"/>
</dbReference>
<sequence precursor="true">MFKKFASLSILFFSFHSCANSQMDRVVQAHGQLLTEYQQQITELQTEVDQLRGQLEQTTYLLNQTIERQKIILQQLANNSSPNNTTRTSASTVKSVPTSLANWTPSGDEKTDYNFIIKFVIDGKESKAAITAFQQFLKDYPKSSYRANVNYWLGQLCYKQGRKDDASFYFAVVVKDYPKSAKAADSLYKIGVILLDKGEKAKAKAVFEQVIIQYPKEKSIISATNNKLATLG</sequence>
<keyword evidence="4" id="KW-1185">Reference proteome</keyword>
<dbReference type="Proteomes" id="UP000030901">
    <property type="component" value="Chromosome"/>
</dbReference>
<keyword evidence="1" id="KW-0574">Periplasm</keyword>
<comment type="function">
    <text evidence="1">Mediates coordination of peptidoglycan synthesis and outer membrane constriction during cell division.</text>
</comment>
<dbReference type="EMBL" id="CP009056">
    <property type="protein sequence ID" value="AJA45314.1"/>
    <property type="molecule type" value="Genomic_DNA"/>
</dbReference>
<dbReference type="AlphaFoldDB" id="A0A0A7S1B5"/>
<dbReference type="HOGENOM" id="CLU_044315_4_0_6"/>
<keyword evidence="1" id="KW-0175">Coiled coil</keyword>
<comment type="similarity">
    <text evidence="1">Belongs to the CpoB family.</text>
</comment>
<keyword evidence="1" id="KW-0131">Cell cycle</keyword>
<dbReference type="STRING" id="1267021.FPB0191_01497"/>
<dbReference type="InterPro" id="IPR014162">
    <property type="entry name" value="CpoB_C"/>
</dbReference>
<dbReference type="InterPro" id="IPR011990">
    <property type="entry name" value="TPR-like_helical_dom_sf"/>
</dbReference>
<dbReference type="RefSeq" id="WP_052236859.1">
    <property type="nucleotide sequence ID" value="NZ_CP009056.1"/>
</dbReference>
<feature type="chain" id="PRO_5009982985" description="Cell division coordinator CpoB" evidence="1">
    <location>
        <begin position="20"/>
        <end position="232"/>
    </location>
</feature>
<evidence type="ECO:0000313" key="3">
    <source>
        <dbReference type="EMBL" id="AJA45314.1"/>
    </source>
</evidence>
<dbReference type="HAMAP" id="MF_02066">
    <property type="entry name" value="CpoB"/>
    <property type="match status" value="1"/>
</dbReference>
<organism evidence="3 4">
    <name type="scientific">Frischella perrara</name>
    <dbReference type="NCBI Taxonomy" id="1267021"/>
    <lineage>
        <taxon>Bacteria</taxon>
        <taxon>Pseudomonadati</taxon>
        <taxon>Pseudomonadota</taxon>
        <taxon>Gammaproteobacteria</taxon>
        <taxon>Orbales</taxon>
        <taxon>Orbaceae</taxon>
        <taxon>Frischella</taxon>
    </lineage>
</organism>
<dbReference type="KEGG" id="fpp:FPB0191_01497"/>
<feature type="signal peptide" evidence="1">
    <location>
        <begin position="1"/>
        <end position="19"/>
    </location>
</feature>
<dbReference type="GO" id="GO:0030288">
    <property type="term" value="C:outer membrane-bounded periplasmic space"/>
    <property type="evidence" value="ECO:0007669"/>
    <property type="project" value="UniProtKB-UniRule"/>
</dbReference>
<dbReference type="Pfam" id="PF13432">
    <property type="entry name" value="TPR_16"/>
    <property type="match status" value="1"/>
</dbReference>
<dbReference type="OrthoDB" id="9768142at2"/>
<gene>
    <name evidence="1" type="primary">cpoB</name>
    <name evidence="3" type="ORF">FPB0191_01497</name>
</gene>
<dbReference type="InterPro" id="IPR032519">
    <property type="entry name" value="YbgF_tri"/>
</dbReference>
<evidence type="ECO:0000256" key="1">
    <source>
        <dbReference type="HAMAP-Rule" id="MF_02066"/>
    </source>
</evidence>
<feature type="domain" description="YbgF trimerisation" evidence="2">
    <location>
        <begin position="22"/>
        <end position="83"/>
    </location>
</feature>
<dbReference type="Pfam" id="PF16331">
    <property type="entry name" value="TolA_bind_tri"/>
    <property type="match status" value="1"/>
</dbReference>
<proteinExistence type="inferred from homology"/>
<dbReference type="Gene3D" id="1.25.40.10">
    <property type="entry name" value="Tetratricopeptide repeat domain"/>
    <property type="match status" value="1"/>
</dbReference>
<dbReference type="Gene3D" id="1.20.5.110">
    <property type="match status" value="1"/>
</dbReference>
<feature type="coiled-coil region" evidence="1">
    <location>
        <begin position="27"/>
        <end position="61"/>
    </location>
</feature>
<accession>A0A0A7S1B5</accession>
<keyword evidence="1" id="KW-0732">Signal</keyword>
<evidence type="ECO:0000259" key="2">
    <source>
        <dbReference type="Pfam" id="PF16331"/>
    </source>
</evidence>
<dbReference type="GO" id="GO:0043093">
    <property type="term" value="P:FtsZ-dependent cytokinesis"/>
    <property type="evidence" value="ECO:0007669"/>
    <property type="project" value="UniProtKB-UniRule"/>
</dbReference>
<comment type="subcellular location">
    <subcellularLocation>
        <location evidence="1">Periplasm</location>
    </subcellularLocation>
</comment>